<comment type="caution">
    <text evidence="1">The sequence shown here is derived from an EMBL/GenBank/DDBJ whole genome shotgun (WGS) entry which is preliminary data.</text>
</comment>
<accession>A0A7J7KYD0</accession>
<dbReference type="Proteomes" id="UP000541444">
    <property type="component" value="Unassembled WGS sequence"/>
</dbReference>
<protein>
    <submittedName>
        <fullName evidence="1">Uncharacterized protein</fullName>
    </submittedName>
</protein>
<sequence>HVVTLEADTLFVWFGPLETAPAFVFKLVTTSTGVTVSFPFTPDQQLLSVFLLFNTKPQFSGTTSCEDTFFRPSRLKILLKNSFLFFGLGETSAFVSESSMSSNP</sequence>
<organism evidence="1 2">
    <name type="scientific">Kingdonia uniflora</name>
    <dbReference type="NCBI Taxonomy" id="39325"/>
    <lineage>
        <taxon>Eukaryota</taxon>
        <taxon>Viridiplantae</taxon>
        <taxon>Streptophyta</taxon>
        <taxon>Embryophyta</taxon>
        <taxon>Tracheophyta</taxon>
        <taxon>Spermatophyta</taxon>
        <taxon>Magnoliopsida</taxon>
        <taxon>Ranunculales</taxon>
        <taxon>Circaeasteraceae</taxon>
        <taxon>Kingdonia</taxon>
    </lineage>
</organism>
<dbReference type="AlphaFoldDB" id="A0A7J7KYD0"/>
<name>A0A7J7KYD0_9MAGN</name>
<reference evidence="1 2" key="1">
    <citation type="journal article" date="2020" name="IScience">
        <title>Genome Sequencing of the Endangered Kingdonia uniflora (Circaeasteraceae, Ranunculales) Reveals Potential Mechanisms of Evolutionary Specialization.</title>
        <authorList>
            <person name="Sun Y."/>
            <person name="Deng T."/>
            <person name="Zhang A."/>
            <person name="Moore M.J."/>
            <person name="Landis J.B."/>
            <person name="Lin N."/>
            <person name="Zhang H."/>
            <person name="Zhang X."/>
            <person name="Huang J."/>
            <person name="Zhang X."/>
            <person name="Sun H."/>
            <person name="Wang H."/>
        </authorList>
    </citation>
    <scope>NUCLEOTIDE SEQUENCE [LARGE SCALE GENOMIC DNA]</scope>
    <source>
        <strain evidence="1">TB1705</strain>
        <tissue evidence="1">Leaf</tissue>
    </source>
</reference>
<gene>
    <name evidence="1" type="ORF">GIB67_027254</name>
</gene>
<proteinExistence type="predicted"/>
<evidence type="ECO:0000313" key="1">
    <source>
        <dbReference type="EMBL" id="KAF6135380.1"/>
    </source>
</evidence>
<keyword evidence="2" id="KW-1185">Reference proteome</keyword>
<dbReference type="EMBL" id="JACGCM010002788">
    <property type="protein sequence ID" value="KAF6135380.1"/>
    <property type="molecule type" value="Genomic_DNA"/>
</dbReference>
<feature type="non-terminal residue" evidence="1">
    <location>
        <position position="1"/>
    </location>
</feature>
<evidence type="ECO:0000313" key="2">
    <source>
        <dbReference type="Proteomes" id="UP000541444"/>
    </source>
</evidence>